<organism evidence="3 4">
    <name type="scientific">Oxalicibacterium solurbis</name>
    <dbReference type="NCBI Taxonomy" id="69280"/>
    <lineage>
        <taxon>Bacteria</taxon>
        <taxon>Pseudomonadati</taxon>
        <taxon>Pseudomonadota</taxon>
        <taxon>Betaproteobacteria</taxon>
        <taxon>Burkholderiales</taxon>
        <taxon>Oxalobacteraceae</taxon>
        <taxon>Oxalicibacterium</taxon>
    </lineage>
</organism>
<keyword evidence="2" id="KW-1133">Transmembrane helix</keyword>
<keyword evidence="4" id="KW-1185">Reference proteome</keyword>
<dbReference type="AlphaFoldDB" id="A0A8J3F4T7"/>
<protein>
    <recommendedName>
        <fullName evidence="5">DUF2950 domain-containing protein</fullName>
    </recommendedName>
</protein>
<name>A0A8J3F4T7_9BURK</name>
<keyword evidence="2" id="KW-0812">Transmembrane</keyword>
<evidence type="ECO:0000313" key="3">
    <source>
        <dbReference type="EMBL" id="GGI52843.1"/>
    </source>
</evidence>
<sequence>MRIDTTIQKAALRHDRFQPFTALLMTAGVLLMLMAFPAGAQQTYPSAETAADTFTETIMSNDMDRLQTVLGKDWKRFVPTQDIDRDDINVFLAAWAESHRIVEEKPGKAWLQVGEEGWTLPIPIVRHGNGWQFDPKAGRDEMRTRRIGRNELNAMQSVLAYYDAQKEYASVPRTPDGVLQYAQKFRSTPGKHDGLYWPASGDEQPSPLGALFDARTQGEGYHGYRYRILAAQGKDAPGGAYGYMIQGRMVSGFALVAWPVRYGETGVKSFIISHDAQLYEQDLGPDTAAVASRMRLFDPDAGWSKVTPAKPDGSSGQQGQGN</sequence>
<accession>A0A8J3F4T7</accession>
<feature type="transmembrane region" description="Helical" evidence="2">
    <location>
        <begin position="20"/>
        <end position="40"/>
    </location>
</feature>
<dbReference type="Proteomes" id="UP000627205">
    <property type="component" value="Unassembled WGS sequence"/>
</dbReference>
<dbReference type="EMBL" id="BMDP01000001">
    <property type="protein sequence ID" value="GGI52843.1"/>
    <property type="molecule type" value="Genomic_DNA"/>
</dbReference>
<evidence type="ECO:0000256" key="1">
    <source>
        <dbReference type="SAM" id="MobiDB-lite"/>
    </source>
</evidence>
<keyword evidence="2" id="KW-0472">Membrane</keyword>
<dbReference type="Pfam" id="PF11453">
    <property type="entry name" value="DUF2950"/>
    <property type="match status" value="1"/>
</dbReference>
<evidence type="ECO:0000256" key="2">
    <source>
        <dbReference type="SAM" id="Phobius"/>
    </source>
</evidence>
<evidence type="ECO:0000313" key="4">
    <source>
        <dbReference type="Proteomes" id="UP000627205"/>
    </source>
</evidence>
<proteinExistence type="predicted"/>
<dbReference type="InterPro" id="IPR021556">
    <property type="entry name" value="DUF2950"/>
</dbReference>
<reference evidence="3" key="1">
    <citation type="journal article" date="2014" name="Int. J. Syst. Evol. Microbiol.">
        <title>Complete genome sequence of Corynebacterium casei LMG S-19264T (=DSM 44701T), isolated from a smear-ripened cheese.</title>
        <authorList>
            <consortium name="US DOE Joint Genome Institute (JGI-PGF)"/>
            <person name="Walter F."/>
            <person name="Albersmeier A."/>
            <person name="Kalinowski J."/>
            <person name="Ruckert C."/>
        </authorList>
    </citation>
    <scope>NUCLEOTIDE SEQUENCE</scope>
    <source>
        <strain evidence="3">CCM 7664</strain>
    </source>
</reference>
<gene>
    <name evidence="3" type="ORF">GCM10011430_00170</name>
</gene>
<comment type="caution">
    <text evidence="3">The sequence shown here is derived from an EMBL/GenBank/DDBJ whole genome shotgun (WGS) entry which is preliminary data.</text>
</comment>
<reference evidence="3" key="2">
    <citation type="submission" date="2020-09" db="EMBL/GenBank/DDBJ databases">
        <authorList>
            <person name="Sun Q."/>
            <person name="Sedlacek I."/>
        </authorList>
    </citation>
    <scope>NUCLEOTIDE SEQUENCE</scope>
    <source>
        <strain evidence="3">CCM 7664</strain>
    </source>
</reference>
<evidence type="ECO:0008006" key="5">
    <source>
        <dbReference type="Google" id="ProtNLM"/>
    </source>
</evidence>
<feature type="region of interest" description="Disordered" evidence="1">
    <location>
        <begin position="301"/>
        <end position="322"/>
    </location>
</feature>
<dbReference type="RefSeq" id="WP_229723885.1">
    <property type="nucleotide sequence ID" value="NZ_BMDP01000001.1"/>
</dbReference>